<accession>A0ABW3SRC2</accession>
<gene>
    <name evidence="2" type="ORF">ACFQ2O_09685</name>
</gene>
<dbReference type="Gene3D" id="3.40.190.170">
    <property type="entry name" value="Bacterial extracellular solute-binding protein, family 7"/>
    <property type="match status" value="1"/>
</dbReference>
<organism evidence="2 3">
    <name type="scientific">Pontibacter rugosus</name>
    <dbReference type="NCBI Taxonomy" id="1745966"/>
    <lineage>
        <taxon>Bacteria</taxon>
        <taxon>Pseudomonadati</taxon>
        <taxon>Bacteroidota</taxon>
        <taxon>Cytophagia</taxon>
        <taxon>Cytophagales</taxon>
        <taxon>Hymenobacteraceae</taxon>
        <taxon>Pontibacter</taxon>
    </lineage>
</organism>
<dbReference type="PANTHER" id="PTHR33376:SF2">
    <property type="entry name" value="DICARBOXYLATE-BINDING PERIPLASMIC PROTEIN"/>
    <property type="match status" value="1"/>
</dbReference>
<keyword evidence="1" id="KW-0732">Signal</keyword>
<sequence>MFFSPSSNPKGLLKLVRLFLKPASLLLALLLVASSCQQIKQTKEIKLAHTLDMTHPVHEAMVFMAERVKEKSGGKLTIDIYPNSQLGTERECLELLQIGSLGMTKVSAAVMEGFSPNFKVLSLPYIFKDKDHYFQVLEGDIGDDLLQQGEKYWLHGLTFYDAGSRSFYSTKKPIREPRDLKGMKIRVQDSKTAIDMVQSFGGSATPVSWGELYTGLQQGVVDGAENNAPSFFLSRHYEVAKYYTLNDHTMVPDILMISTKVWEDLTPQEKKWLTEAVEESAVVQRKLWAKAEEEALAAVTKAGIEIIRPDKEAFSKLVEPMYQGYKSEPEVYELIQRIKAAETTSSNHINSKTSNL</sequence>
<evidence type="ECO:0000313" key="2">
    <source>
        <dbReference type="EMBL" id="MFD1186476.1"/>
    </source>
</evidence>
<name>A0ABW3SRC2_9BACT</name>
<proteinExistence type="predicted"/>
<dbReference type="Pfam" id="PF03480">
    <property type="entry name" value="DctP"/>
    <property type="match status" value="1"/>
</dbReference>
<dbReference type="NCBIfam" id="NF037995">
    <property type="entry name" value="TRAP_S1"/>
    <property type="match status" value="1"/>
</dbReference>
<dbReference type="RefSeq" id="WP_377526441.1">
    <property type="nucleotide sequence ID" value="NZ_JBHTLD010000071.1"/>
</dbReference>
<dbReference type="PIRSF" id="PIRSF006470">
    <property type="entry name" value="DctB"/>
    <property type="match status" value="1"/>
</dbReference>
<evidence type="ECO:0000313" key="3">
    <source>
        <dbReference type="Proteomes" id="UP001597094"/>
    </source>
</evidence>
<evidence type="ECO:0000256" key="1">
    <source>
        <dbReference type="ARBA" id="ARBA00022729"/>
    </source>
</evidence>
<dbReference type="InterPro" id="IPR004682">
    <property type="entry name" value="TRAP_DctP"/>
</dbReference>
<dbReference type="InterPro" id="IPR018389">
    <property type="entry name" value="DctP_fam"/>
</dbReference>
<dbReference type="InterPro" id="IPR038404">
    <property type="entry name" value="TRAP_DctP_sf"/>
</dbReference>
<comment type="caution">
    <text evidence="2">The sequence shown here is derived from an EMBL/GenBank/DDBJ whole genome shotgun (WGS) entry which is preliminary data.</text>
</comment>
<reference evidence="3" key="1">
    <citation type="journal article" date="2019" name="Int. J. Syst. Evol. Microbiol.">
        <title>The Global Catalogue of Microorganisms (GCM) 10K type strain sequencing project: providing services to taxonomists for standard genome sequencing and annotation.</title>
        <authorList>
            <consortium name="The Broad Institute Genomics Platform"/>
            <consortium name="The Broad Institute Genome Sequencing Center for Infectious Disease"/>
            <person name="Wu L."/>
            <person name="Ma J."/>
        </authorList>
    </citation>
    <scope>NUCLEOTIDE SEQUENCE [LARGE SCALE GENOMIC DNA]</scope>
    <source>
        <strain evidence="3">JCM 31319</strain>
    </source>
</reference>
<dbReference type="EMBL" id="JBHTLD010000071">
    <property type="protein sequence ID" value="MFD1186476.1"/>
    <property type="molecule type" value="Genomic_DNA"/>
</dbReference>
<dbReference type="Proteomes" id="UP001597094">
    <property type="component" value="Unassembled WGS sequence"/>
</dbReference>
<keyword evidence="3" id="KW-1185">Reference proteome</keyword>
<protein>
    <submittedName>
        <fullName evidence="2">TRAP transporter substrate-binding protein</fullName>
    </submittedName>
</protein>
<dbReference type="PANTHER" id="PTHR33376">
    <property type="match status" value="1"/>
</dbReference>
<dbReference type="NCBIfam" id="TIGR00787">
    <property type="entry name" value="dctP"/>
    <property type="match status" value="1"/>
</dbReference>
<dbReference type="CDD" id="cd13671">
    <property type="entry name" value="PBP2_TRAP_SBP_like_3"/>
    <property type="match status" value="1"/>
</dbReference>